<evidence type="ECO:0000313" key="1">
    <source>
        <dbReference type="EMBL" id="RJF87629.1"/>
    </source>
</evidence>
<name>A0A418WCC6_9PROT</name>
<dbReference type="AlphaFoldDB" id="A0A418WCC6"/>
<keyword evidence="2" id="KW-1185">Reference proteome</keyword>
<accession>A0A418WCC6</accession>
<organism evidence="1 2">
    <name type="scientific">Oleomonas cavernae</name>
    <dbReference type="NCBI Taxonomy" id="2320859"/>
    <lineage>
        <taxon>Bacteria</taxon>
        <taxon>Pseudomonadati</taxon>
        <taxon>Pseudomonadota</taxon>
        <taxon>Alphaproteobacteria</taxon>
        <taxon>Acetobacterales</taxon>
        <taxon>Acetobacteraceae</taxon>
        <taxon>Oleomonas</taxon>
    </lineage>
</organism>
<sequence length="133" mass="14801">MVVLDPKFGESLRNHWPGQAIWIVKSPTNEPVVRSIWAAFHANDLTDITMFDNTPESPFLSTLDALDLHHGTLSTDLPYGALKVIGTELTEQIRLALGRLGFGKISQNFDGFEAIRTGDAMRLVAEIEPPRSW</sequence>
<protein>
    <submittedName>
        <fullName evidence="1">Uncharacterized protein</fullName>
    </submittedName>
</protein>
<dbReference type="EMBL" id="QYUK01000011">
    <property type="protein sequence ID" value="RJF87629.1"/>
    <property type="molecule type" value="Genomic_DNA"/>
</dbReference>
<evidence type="ECO:0000313" key="2">
    <source>
        <dbReference type="Proteomes" id="UP000284605"/>
    </source>
</evidence>
<gene>
    <name evidence="1" type="ORF">D3874_11855</name>
</gene>
<comment type="caution">
    <text evidence="1">The sequence shown here is derived from an EMBL/GenBank/DDBJ whole genome shotgun (WGS) entry which is preliminary data.</text>
</comment>
<reference evidence="1 2" key="1">
    <citation type="submission" date="2018-09" db="EMBL/GenBank/DDBJ databases">
        <authorList>
            <person name="Zhu H."/>
        </authorList>
    </citation>
    <scope>NUCLEOTIDE SEQUENCE [LARGE SCALE GENOMIC DNA]</scope>
    <source>
        <strain evidence="1 2">K1W22B-8</strain>
    </source>
</reference>
<proteinExistence type="predicted"/>
<dbReference type="Proteomes" id="UP000284605">
    <property type="component" value="Unassembled WGS sequence"/>
</dbReference>